<dbReference type="EC" id="3.6.1.54" evidence="10"/>
<feature type="binding site" evidence="10">
    <location>
        <position position="41"/>
    </location>
    <ligand>
        <name>Mn(2+)</name>
        <dbReference type="ChEBI" id="CHEBI:29035"/>
        <label>2</label>
    </ligand>
</feature>
<feature type="binding site" evidence="10">
    <location>
        <position position="8"/>
    </location>
    <ligand>
        <name>Mn(2+)</name>
        <dbReference type="ChEBI" id="CHEBI:29035"/>
        <label>1</label>
    </ligand>
</feature>
<evidence type="ECO:0000256" key="2">
    <source>
        <dbReference type="ARBA" id="ARBA00022516"/>
    </source>
</evidence>
<dbReference type="UniPathway" id="UPA00359">
    <property type="reaction ID" value="UER00480"/>
</dbReference>
<dbReference type="GO" id="GO:0030145">
    <property type="term" value="F:manganese ion binding"/>
    <property type="evidence" value="ECO:0007669"/>
    <property type="project" value="UniProtKB-UniRule"/>
</dbReference>
<dbReference type="Pfam" id="PF00149">
    <property type="entry name" value="Metallophos"/>
    <property type="match status" value="1"/>
</dbReference>
<dbReference type="GO" id="GO:0005737">
    <property type="term" value="C:cytoplasm"/>
    <property type="evidence" value="ECO:0007669"/>
    <property type="project" value="InterPro"/>
</dbReference>
<feature type="binding site" evidence="10">
    <location>
        <position position="168"/>
    </location>
    <ligand>
        <name>substrate</name>
    </ligand>
</feature>
<feature type="binding site" evidence="10">
    <location>
        <position position="123"/>
    </location>
    <ligand>
        <name>substrate</name>
    </ligand>
</feature>
<reference evidence="12" key="1">
    <citation type="journal article" name="DNA Res.">
        <title>The physiological potential of anammox bacteria as revealed by their core genome structure.</title>
        <authorList>
            <person name="Okubo T."/>
            <person name="Toyoda A."/>
            <person name="Fukuhara K."/>
            <person name="Uchiyama I."/>
            <person name="Harigaya Y."/>
            <person name="Kuroiwa M."/>
            <person name="Suzuki T."/>
            <person name="Murakami Y."/>
            <person name="Suwa Y."/>
            <person name="Takami H."/>
        </authorList>
    </citation>
    <scope>NUCLEOTIDE SEQUENCE</scope>
    <source>
        <strain evidence="12">317325-3</strain>
    </source>
</reference>
<evidence type="ECO:0000259" key="11">
    <source>
        <dbReference type="Pfam" id="PF00149"/>
    </source>
</evidence>
<evidence type="ECO:0000256" key="3">
    <source>
        <dbReference type="ARBA" id="ARBA00022519"/>
    </source>
</evidence>
<feature type="binding site" evidence="10">
    <location>
        <position position="196"/>
    </location>
    <ligand>
        <name>substrate</name>
    </ligand>
</feature>
<keyword evidence="4 10" id="KW-0441">Lipid A biosynthesis</keyword>
<keyword evidence="7 10" id="KW-0443">Lipid metabolism</keyword>
<keyword evidence="1 10" id="KW-1003">Cell membrane</keyword>
<comment type="similarity">
    <text evidence="10">Belongs to the LpxH family.</text>
</comment>
<feature type="binding site" evidence="10">
    <location>
        <position position="115"/>
    </location>
    <ligand>
        <name>Mn(2+)</name>
        <dbReference type="ChEBI" id="CHEBI:29035"/>
        <label>2</label>
    </ligand>
</feature>
<dbReference type="EMBL" id="AP021857">
    <property type="protein sequence ID" value="BBO20364.1"/>
    <property type="molecule type" value="Genomic_DNA"/>
</dbReference>
<feature type="binding site" evidence="10">
    <location>
        <position position="165"/>
    </location>
    <ligand>
        <name>substrate</name>
    </ligand>
</feature>
<keyword evidence="5 10" id="KW-0479">Metal-binding</keyword>
<evidence type="ECO:0000256" key="8">
    <source>
        <dbReference type="ARBA" id="ARBA00023136"/>
    </source>
</evidence>
<feature type="binding site" evidence="10">
    <location>
        <position position="161"/>
    </location>
    <ligand>
        <name>substrate</name>
    </ligand>
</feature>
<keyword evidence="2 10" id="KW-0444">Lipid biosynthesis</keyword>
<protein>
    <recommendedName>
        <fullName evidence="10">UDP-2,3-diacylglucosamine hydrolase</fullName>
        <ecNumber evidence="10">3.6.1.54</ecNumber>
    </recommendedName>
    <alternativeName>
        <fullName evidence="10">UDP-2,3-diacylglucosamine diphosphatase</fullName>
    </alternativeName>
</protein>
<feature type="binding site" evidence="10">
    <location>
        <position position="41"/>
    </location>
    <ligand>
        <name>Mn(2+)</name>
        <dbReference type="ChEBI" id="CHEBI:29035"/>
        <label>1</label>
    </ligand>
</feature>
<dbReference type="InterPro" id="IPR043461">
    <property type="entry name" value="LpxH-like"/>
</dbReference>
<dbReference type="CDD" id="cd07398">
    <property type="entry name" value="MPP_YbbF-LpxH"/>
    <property type="match status" value="1"/>
</dbReference>
<gene>
    <name evidence="10" type="primary">lpxH</name>
    <name evidence="12" type="ORF">DSYM_10630</name>
</gene>
<feature type="binding site" evidence="10">
    <location>
        <position position="10"/>
    </location>
    <ligand>
        <name>Mn(2+)</name>
        <dbReference type="ChEBI" id="CHEBI:29035"/>
        <label>1</label>
    </ligand>
</feature>
<comment type="function">
    <text evidence="10">Hydrolyzes the pyrophosphate bond of UDP-2,3-diacylglucosamine to yield 2,3-diacylglucosamine 1-phosphate (lipid X) and UMP by catalyzing the attack of water at the alpha-P atom. Involved in the biosynthesis of lipid A, a phosphorylated glycolipid that anchors the lipopolysaccharide to the outer membrane of the cell.</text>
</comment>
<dbReference type="InterPro" id="IPR029052">
    <property type="entry name" value="Metallo-depent_PP-like"/>
</dbReference>
<evidence type="ECO:0000256" key="4">
    <source>
        <dbReference type="ARBA" id="ARBA00022556"/>
    </source>
</evidence>
<feature type="binding site" evidence="10">
    <location>
        <begin position="80"/>
        <end position="81"/>
    </location>
    <ligand>
        <name>substrate</name>
    </ligand>
</feature>
<evidence type="ECO:0000256" key="9">
    <source>
        <dbReference type="ARBA" id="ARBA00023211"/>
    </source>
</evidence>
<evidence type="ECO:0000256" key="6">
    <source>
        <dbReference type="ARBA" id="ARBA00022801"/>
    </source>
</evidence>
<feature type="binding site" evidence="10">
    <location>
        <position position="80"/>
    </location>
    <ligand>
        <name>Mn(2+)</name>
        <dbReference type="ChEBI" id="CHEBI:29035"/>
        <label>2</label>
    </ligand>
</feature>
<dbReference type="AlphaFoldDB" id="A0A809S9N6"/>
<sequence>MATLFISDLHLCPSRPQIGRLFFDFLSGPAREADALYILGDLFEHWAGDDDLDDPSNAEVCVALQALSASGVALFFMAGNRDFLCGETFAKAAGLKLLPDPALIEIAGTATLLMHGDTLCTDDDAYQAFRAEVRSPEWRQAFLTLPLDRRKARIEALRRESEAQKRVKPTDIMDANPGAVLQTLTFHRCTRLIHGHTHRPARHLLDVAGRAAERWVLPDWYEAGGYLACDATGCRLLSWPPAAA</sequence>
<evidence type="ECO:0000313" key="13">
    <source>
        <dbReference type="Proteomes" id="UP000662914"/>
    </source>
</evidence>
<dbReference type="PANTHER" id="PTHR34990">
    <property type="entry name" value="UDP-2,3-DIACYLGLUCOSAMINE HYDROLASE-RELATED"/>
    <property type="match status" value="1"/>
</dbReference>
<dbReference type="Gene3D" id="3.60.21.10">
    <property type="match status" value="1"/>
</dbReference>
<evidence type="ECO:0000256" key="5">
    <source>
        <dbReference type="ARBA" id="ARBA00022723"/>
    </source>
</evidence>
<accession>A0A809S9N6</accession>
<dbReference type="GO" id="GO:0019897">
    <property type="term" value="C:extrinsic component of plasma membrane"/>
    <property type="evidence" value="ECO:0007669"/>
    <property type="project" value="UniProtKB-UniRule"/>
</dbReference>
<keyword evidence="8 10" id="KW-0472">Membrane</keyword>
<name>A0A809S9N6_9PROT</name>
<dbReference type="GO" id="GO:0009245">
    <property type="term" value="P:lipid A biosynthetic process"/>
    <property type="evidence" value="ECO:0007669"/>
    <property type="project" value="UniProtKB-UniRule"/>
</dbReference>
<dbReference type="InterPro" id="IPR004843">
    <property type="entry name" value="Calcineurin-like_PHP"/>
</dbReference>
<evidence type="ECO:0000256" key="7">
    <source>
        <dbReference type="ARBA" id="ARBA00023098"/>
    </source>
</evidence>
<comment type="pathway">
    <text evidence="10">Glycolipid biosynthesis; lipid IV(A) biosynthesis; lipid IV(A) from (3R)-3-hydroxytetradecanoyl-[acyl-carrier-protein] and UDP-N-acetyl-alpha-D-glucosamine: step 4/6.</text>
</comment>
<comment type="catalytic activity">
    <reaction evidence="10">
        <text>UDP-2-N,3-O-bis[(3R)-3-hydroxytetradecanoyl]-alpha-D-glucosamine + H2O = 2-N,3-O-bis[(3R)-3-hydroxytetradecanoyl]-alpha-D-glucosaminyl 1-phosphate + UMP + 2 H(+)</text>
        <dbReference type="Rhea" id="RHEA:25213"/>
        <dbReference type="ChEBI" id="CHEBI:15377"/>
        <dbReference type="ChEBI" id="CHEBI:15378"/>
        <dbReference type="ChEBI" id="CHEBI:57865"/>
        <dbReference type="ChEBI" id="CHEBI:57957"/>
        <dbReference type="ChEBI" id="CHEBI:78847"/>
        <dbReference type="EC" id="3.6.1.54"/>
    </reaction>
</comment>
<comment type="cofactor">
    <cofactor evidence="10">
        <name>Mn(2+)</name>
        <dbReference type="ChEBI" id="CHEBI:29035"/>
    </cofactor>
    <text evidence="10">Binds 2 Mn(2+) ions per subunit in a binuclear metal center.</text>
</comment>
<keyword evidence="6 10" id="KW-0378">Hydrolase</keyword>
<dbReference type="KEGG" id="ddz:DSYM_10630"/>
<dbReference type="InterPro" id="IPR010138">
    <property type="entry name" value="UDP-diacylglucosamine_Hdrlase"/>
</dbReference>
<dbReference type="NCBIfam" id="NF003743">
    <property type="entry name" value="PRK05340.1"/>
    <property type="match status" value="1"/>
</dbReference>
<dbReference type="Proteomes" id="UP000662914">
    <property type="component" value="Chromosome"/>
</dbReference>
<feature type="binding site" evidence="10">
    <location>
        <position position="198"/>
    </location>
    <ligand>
        <name>Mn(2+)</name>
        <dbReference type="ChEBI" id="CHEBI:29035"/>
        <label>1</label>
    </ligand>
</feature>
<dbReference type="PANTHER" id="PTHR34990:SF1">
    <property type="entry name" value="UDP-2,3-DIACYLGLUCOSAMINE HYDROLASE"/>
    <property type="match status" value="1"/>
</dbReference>
<feature type="domain" description="Calcineurin-like phosphoesterase" evidence="11">
    <location>
        <begin position="2"/>
        <end position="200"/>
    </location>
</feature>
<keyword evidence="3 10" id="KW-0997">Cell inner membrane</keyword>
<dbReference type="SUPFAM" id="SSF56300">
    <property type="entry name" value="Metallo-dependent phosphatases"/>
    <property type="match status" value="1"/>
</dbReference>
<proteinExistence type="inferred from homology"/>
<dbReference type="GO" id="GO:0008758">
    <property type="term" value="F:UDP-2,3-diacylglucosamine hydrolase activity"/>
    <property type="evidence" value="ECO:0007669"/>
    <property type="project" value="UniProtKB-UniRule"/>
</dbReference>
<keyword evidence="9 10" id="KW-0464">Manganese</keyword>
<dbReference type="HAMAP" id="MF_00575">
    <property type="entry name" value="LpxH"/>
    <property type="match status" value="1"/>
</dbReference>
<evidence type="ECO:0000256" key="1">
    <source>
        <dbReference type="ARBA" id="ARBA00022475"/>
    </source>
</evidence>
<organism evidence="12 13">
    <name type="scientific">Candidatus Desulfobacillus denitrificans</name>
    <dbReference type="NCBI Taxonomy" id="2608985"/>
    <lineage>
        <taxon>Bacteria</taxon>
        <taxon>Pseudomonadati</taxon>
        <taxon>Pseudomonadota</taxon>
        <taxon>Betaproteobacteria</taxon>
        <taxon>Candidatus Desulfobacillus</taxon>
    </lineage>
</organism>
<feature type="binding site" evidence="10">
    <location>
        <position position="196"/>
    </location>
    <ligand>
        <name>Mn(2+)</name>
        <dbReference type="ChEBI" id="CHEBI:29035"/>
        <label>2</label>
    </ligand>
</feature>
<comment type="subcellular location">
    <subcellularLocation>
        <location evidence="10">Cell inner membrane</location>
        <topology evidence="10">Peripheral membrane protein</topology>
        <orientation evidence="10">Cytoplasmic side</orientation>
    </subcellularLocation>
</comment>
<evidence type="ECO:0000256" key="10">
    <source>
        <dbReference type="HAMAP-Rule" id="MF_00575"/>
    </source>
</evidence>
<evidence type="ECO:0000313" key="12">
    <source>
        <dbReference type="EMBL" id="BBO20364.1"/>
    </source>
</evidence>
<dbReference type="NCBIfam" id="TIGR01854">
    <property type="entry name" value="lipid_A_lpxH"/>
    <property type="match status" value="1"/>
</dbReference>